<dbReference type="SMART" id="SM00710">
    <property type="entry name" value="PbH1"/>
    <property type="match status" value="4"/>
</dbReference>
<comment type="caution">
    <text evidence="2">The sequence shown here is derived from an EMBL/GenBank/DDBJ whole genome shotgun (WGS) entry which is preliminary data.</text>
</comment>
<sequence length="521" mass="55386">MKACIICILLMMQLAYACKKSGMDNARLELVSGKTYYVDAQNGDDTKSGTSEALAWKTLSKVNATTFQPGDSLLLKRGSVWAAQLYPKGNGTATNPITIGAYGTGNRPLIALGGTVGGAVYLFNQSNWTIQHLEVTNQASSRGTTFRSGILVQNEGGGIVSNIRILDNYVHNVSGTFRYGAFDPHAFGGISLVTTGTAGADKFDNILIQENRVEAAGRTGIVVWDNVWSGAGQASENVKIRQNTVKDIDSDGILTFGCNGALVEYNVANTCGNYAELGQFNGSCAIWCTRGADCVVQYNEAYNTQALMDNADGQAFDLDYDAVRGVVQYNYSHDNAGGFVLFINGGTTTNNCIVRYNISQNDKRSLITFAGGVAPNSQIYNNTFYIKAGLNTNIIDHSWDLDMTPAYAFKNNIVYNLGSGVYKIPGTNGAFDYNHYYGNHPVSEPAELHKLTTDPLLVNPGGGGTGIATVDGYQLRAGSPALNTGVAMPGNGGKDYWGNVILAAGAPNRGAFNGAGITGLP</sequence>
<dbReference type="InterPro" id="IPR011050">
    <property type="entry name" value="Pectin_lyase_fold/virulence"/>
</dbReference>
<feature type="chain" id="PRO_5046514577" evidence="1">
    <location>
        <begin position="18"/>
        <end position="521"/>
    </location>
</feature>
<dbReference type="InterPro" id="IPR012334">
    <property type="entry name" value="Pectin_lyas_fold"/>
</dbReference>
<name>A0ABV2TBQ5_9BACT</name>
<dbReference type="PROSITE" id="PS51257">
    <property type="entry name" value="PROKAR_LIPOPROTEIN"/>
    <property type="match status" value="1"/>
</dbReference>
<keyword evidence="1" id="KW-0732">Signal</keyword>
<evidence type="ECO:0000313" key="3">
    <source>
        <dbReference type="Proteomes" id="UP001549749"/>
    </source>
</evidence>
<evidence type="ECO:0000313" key="2">
    <source>
        <dbReference type="EMBL" id="MET7000461.1"/>
    </source>
</evidence>
<dbReference type="InterPro" id="IPR006626">
    <property type="entry name" value="PbH1"/>
</dbReference>
<proteinExistence type="predicted"/>
<evidence type="ECO:0000256" key="1">
    <source>
        <dbReference type="SAM" id="SignalP"/>
    </source>
</evidence>
<reference evidence="2 3" key="1">
    <citation type="submission" date="2024-06" db="EMBL/GenBank/DDBJ databases">
        <title>Chitinophaga defluvii sp. nov., isolated from municipal sewage.</title>
        <authorList>
            <person name="Zhang L."/>
        </authorList>
    </citation>
    <scope>NUCLEOTIDE SEQUENCE [LARGE SCALE GENOMIC DNA]</scope>
    <source>
        <strain evidence="2 3">H8</strain>
    </source>
</reference>
<dbReference type="RefSeq" id="WP_354663020.1">
    <property type="nucleotide sequence ID" value="NZ_JBEXAC010000002.1"/>
</dbReference>
<dbReference type="EMBL" id="JBEXAC010000002">
    <property type="protein sequence ID" value="MET7000461.1"/>
    <property type="molecule type" value="Genomic_DNA"/>
</dbReference>
<keyword evidence="3" id="KW-1185">Reference proteome</keyword>
<protein>
    <submittedName>
        <fullName evidence="2">Right-handed parallel beta-helix repeat-containing protein</fullName>
    </submittedName>
</protein>
<dbReference type="Gene3D" id="2.160.20.10">
    <property type="entry name" value="Single-stranded right-handed beta-helix, Pectin lyase-like"/>
    <property type="match status" value="1"/>
</dbReference>
<feature type="signal peptide" evidence="1">
    <location>
        <begin position="1"/>
        <end position="17"/>
    </location>
</feature>
<organism evidence="2 3">
    <name type="scientific">Chitinophaga defluvii</name>
    <dbReference type="NCBI Taxonomy" id="3163343"/>
    <lineage>
        <taxon>Bacteria</taxon>
        <taxon>Pseudomonadati</taxon>
        <taxon>Bacteroidota</taxon>
        <taxon>Chitinophagia</taxon>
        <taxon>Chitinophagales</taxon>
        <taxon>Chitinophagaceae</taxon>
        <taxon>Chitinophaga</taxon>
    </lineage>
</organism>
<accession>A0ABV2TBQ5</accession>
<dbReference type="SUPFAM" id="SSF51126">
    <property type="entry name" value="Pectin lyase-like"/>
    <property type="match status" value="1"/>
</dbReference>
<gene>
    <name evidence="2" type="ORF">ABR189_23925</name>
</gene>
<dbReference type="Proteomes" id="UP001549749">
    <property type="component" value="Unassembled WGS sequence"/>
</dbReference>